<dbReference type="AlphaFoldDB" id="A0AAV6VMF4"/>
<dbReference type="EMBL" id="JAFNEN010000057">
    <property type="protein sequence ID" value="KAG8197270.1"/>
    <property type="molecule type" value="Genomic_DNA"/>
</dbReference>
<organism evidence="2 3">
    <name type="scientific">Oedothorax gibbosus</name>
    <dbReference type="NCBI Taxonomy" id="931172"/>
    <lineage>
        <taxon>Eukaryota</taxon>
        <taxon>Metazoa</taxon>
        <taxon>Ecdysozoa</taxon>
        <taxon>Arthropoda</taxon>
        <taxon>Chelicerata</taxon>
        <taxon>Arachnida</taxon>
        <taxon>Araneae</taxon>
        <taxon>Araneomorphae</taxon>
        <taxon>Entelegynae</taxon>
        <taxon>Araneoidea</taxon>
        <taxon>Linyphiidae</taxon>
        <taxon>Erigoninae</taxon>
        <taxon>Oedothorax</taxon>
    </lineage>
</organism>
<proteinExistence type="predicted"/>
<keyword evidence="3" id="KW-1185">Reference proteome</keyword>
<feature type="compositionally biased region" description="Pro residues" evidence="1">
    <location>
        <begin position="28"/>
        <end position="39"/>
    </location>
</feature>
<gene>
    <name evidence="2" type="ORF">JTE90_007518</name>
</gene>
<evidence type="ECO:0000313" key="2">
    <source>
        <dbReference type="EMBL" id="KAG8197270.1"/>
    </source>
</evidence>
<sequence>MTMSHSPIPLLTSTNWRQPLATKKPSKLPSPPLDVPPATPRAVLIGRPEPGRLAIRRQSCGWHLTGANRGRHP</sequence>
<feature type="region of interest" description="Disordered" evidence="1">
    <location>
        <begin position="1"/>
        <end position="44"/>
    </location>
</feature>
<feature type="compositionally biased region" description="Polar residues" evidence="1">
    <location>
        <begin position="1"/>
        <end position="17"/>
    </location>
</feature>
<evidence type="ECO:0000313" key="3">
    <source>
        <dbReference type="Proteomes" id="UP000827092"/>
    </source>
</evidence>
<protein>
    <submittedName>
        <fullName evidence="2">Uncharacterized protein</fullName>
    </submittedName>
</protein>
<comment type="caution">
    <text evidence="2">The sequence shown here is derived from an EMBL/GenBank/DDBJ whole genome shotgun (WGS) entry which is preliminary data.</text>
</comment>
<reference evidence="2 3" key="1">
    <citation type="journal article" date="2022" name="Nat. Ecol. Evol.">
        <title>A masculinizing supergene underlies an exaggerated male reproductive morph in a spider.</title>
        <authorList>
            <person name="Hendrickx F."/>
            <person name="De Corte Z."/>
            <person name="Sonet G."/>
            <person name="Van Belleghem S.M."/>
            <person name="Kostlbacher S."/>
            <person name="Vangestel C."/>
        </authorList>
    </citation>
    <scope>NUCLEOTIDE SEQUENCE [LARGE SCALE GENOMIC DNA]</scope>
    <source>
        <strain evidence="2">W744_W776</strain>
    </source>
</reference>
<name>A0AAV6VMF4_9ARAC</name>
<accession>A0AAV6VMF4</accession>
<dbReference type="Proteomes" id="UP000827092">
    <property type="component" value="Unassembled WGS sequence"/>
</dbReference>
<evidence type="ECO:0000256" key="1">
    <source>
        <dbReference type="SAM" id="MobiDB-lite"/>
    </source>
</evidence>